<protein>
    <submittedName>
        <fullName evidence="1">Uncharacterized protein</fullName>
    </submittedName>
</protein>
<reference evidence="1" key="1">
    <citation type="submission" date="2020-08" db="EMBL/GenBank/DDBJ databases">
        <title>Multicomponent nature underlies the extraordinary mechanical properties of spider dragline silk.</title>
        <authorList>
            <person name="Kono N."/>
            <person name="Nakamura H."/>
            <person name="Mori M."/>
            <person name="Yoshida Y."/>
            <person name="Ohtoshi R."/>
            <person name="Malay A.D."/>
            <person name="Moran D.A.P."/>
            <person name="Tomita M."/>
            <person name="Numata K."/>
            <person name="Arakawa K."/>
        </authorList>
    </citation>
    <scope>NUCLEOTIDE SEQUENCE</scope>
</reference>
<dbReference type="EMBL" id="BMAW01040703">
    <property type="protein sequence ID" value="GFU60706.1"/>
    <property type="molecule type" value="Genomic_DNA"/>
</dbReference>
<dbReference type="AlphaFoldDB" id="A0A8X6R854"/>
<organism evidence="1 2">
    <name type="scientific">Nephila pilipes</name>
    <name type="common">Giant wood spider</name>
    <name type="synonym">Nephila maculata</name>
    <dbReference type="NCBI Taxonomy" id="299642"/>
    <lineage>
        <taxon>Eukaryota</taxon>
        <taxon>Metazoa</taxon>
        <taxon>Ecdysozoa</taxon>
        <taxon>Arthropoda</taxon>
        <taxon>Chelicerata</taxon>
        <taxon>Arachnida</taxon>
        <taxon>Araneae</taxon>
        <taxon>Araneomorphae</taxon>
        <taxon>Entelegynae</taxon>
        <taxon>Araneoidea</taxon>
        <taxon>Nephilidae</taxon>
        <taxon>Nephila</taxon>
    </lineage>
</organism>
<keyword evidence="2" id="KW-1185">Reference proteome</keyword>
<dbReference type="Proteomes" id="UP000887013">
    <property type="component" value="Unassembled WGS sequence"/>
</dbReference>
<name>A0A8X6R854_NEPPI</name>
<gene>
    <name evidence="1" type="ORF">NPIL_33791</name>
</gene>
<comment type="caution">
    <text evidence="1">The sequence shown here is derived from an EMBL/GenBank/DDBJ whole genome shotgun (WGS) entry which is preliminary data.</text>
</comment>
<proteinExistence type="predicted"/>
<evidence type="ECO:0000313" key="1">
    <source>
        <dbReference type="EMBL" id="GFU60706.1"/>
    </source>
</evidence>
<evidence type="ECO:0000313" key="2">
    <source>
        <dbReference type="Proteomes" id="UP000887013"/>
    </source>
</evidence>
<accession>A0A8X6R854</accession>
<sequence>MDKERFAELEKPNLKEKKERCLRICRRLLEAHIFLSYVFNKIIQTNSSDNGEVFESIHNCLSRLNTLRRKINSCERDIKDVYKKSNEELRYFEEFFNTSLGQICSEVYNKQDLINAKHNETENRVGILLSEVIQYDYELSEVIQIILNLITSYYETSNSDTETHV</sequence>